<dbReference type="Pfam" id="PF00271">
    <property type="entry name" value="Helicase_C"/>
    <property type="match status" value="1"/>
</dbReference>
<dbReference type="EMBL" id="KK207950">
    <property type="protein sequence ID" value="EZF47193.1"/>
    <property type="molecule type" value="Genomic_DNA"/>
</dbReference>
<dbReference type="Gene3D" id="3.40.50.300">
    <property type="entry name" value="P-loop containing nucleotide triphosphate hydrolases"/>
    <property type="match status" value="1"/>
</dbReference>
<evidence type="ECO:0000313" key="5">
    <source>
        <dbReference type="EMBL" id="EZF47193.1"/>
    </source>
</evidence>
<evidence type="ECO:0000256" key="3">
    <source>
        <dbReference type="ARBA" id="ARBA00022840"/>
    </source>
</evidence>
<keyword evidence="1" id="KW-0547">Nucleotide-binding</keyword>
<dbReference type="Proteomes" id="UP000023758">
    <property type="component" value="Unassembled WGS sequence"/>
</dbReference>
<keyword evidence="3" id="KW-0067">ATP-binding</keyword>
<dbReference type="GO" id="GO:0005524">
    <property type="term" value="F:ATP binding"/>
    <property type="evidence" value="ECO:0007669"/>
    <property type="project" value="UniProtKB-KW"/>
</dbReference>
<name>A0A022VN76_TRIRU</name>
<dbReference type="AlphaFoldDB" id="A0A022VN76"/>
<dbReference type="HOGENOM" id="CLU_960396_0_0_1"/>
<dbReference type="SUPFAM" id="SSF52540">
    <property type="entry name" value="P-loop containing nucleoside triphosphate hydrolases"/>
    <property type="match status" value="1"/>
</dbReference>
<dbReference type="GO" id="GO:0005634">
    <property type="term" value="C:nucleus"/>
    <property type="evidence" value="ECO:0007669"/>
    <property type="project" value="TreeGrafter"/>
</dbReference>
<organism evidence="5">
    <name type="scientific">Trichophyton rubrum CBS 288.86</name>
    <dbReference type="NCBI Taxonomy" id="1215330"/>
    <lineage>
        <taxon>Eukaryota</taxon>
        <taxon>Fungi</taxon>
        <taxon>Dikarya</taxon>
        <taxon>Ascomycota</taxon>
        <taxon>Pezizomycotina</taxon>
        <taxon>Eurotiomycetes</taxon>
        <taxon>Eurotiomycetidae</taxon>
        <taxon>Onygenales</taxon>
        <taxon>Arthrodermataceae</taxon>
        <taxon>Trichophyton</taxon>
    </lineage>
</organism>
<dbReference type="GO" id="GO:0006281">
    <property type="term" value="P:DNA repair"/>
    <property type="evidence" value="ECO:0007669"/>
    <property type="project" value="TreeGrafter"/>
</dbReference>
<evidence type="ECO:0000256" key="2">
    <source>
        <dbReference type="ARBA" id="ARBA00022801"/>
    </source>
</evidence>
<dbReference type="PROSITE" id="PS51194">
    <property type="entry name" value="HELICASE_CTER"/>
    <property type="match status" value="1"/>
</dbReference>
<proteinExistence type="predicted"/>
<dbReference type="InterPro" id="IPR027417">
    <property type="entry name" value="P-loop_NTPase"/>
</dbReference>
<keyword evidence="2" id="KW-0378">Hydrolase</keyword>
<protein>
    <recommendedName>
        <fullName evidence="4">Helicase C-terminal domain-containing protein</fullName>
    </recommendedName>
</protein>
<dbReference type="InterPro" id="IPR049730">
    <property type="entry name" value="SNF2/RAD54-like_C"/>
</dbReference>
<dbReference type="InterPro" id="IPR001650">
    <property type="entry name" value="Helicase_C-like"/>
</dbReference>
<dbReference type="OrthoDB" id="4170557at2759"/>
<dbReference type="GO" id="GO:0008094">
    <property type="term" value="F:ATP-dependent activity, acting on DNA"/>
    <property type="evidence" value="ECO:0007669"/>
    <property type="project" value="TreeGrafter"/>
</dbReference>
<dbReference type="PANTHER" id="PTHR45626">
    <property type="entry name" value="TRANSCRIPTION TERMINATION FACTOR 2-RELATED"/>
    <property type="match status" value="1"/>
</dbReference>
<sequence length="320" mass="36131">MTKPQSISLLYQKWQGKLVFNNRNGRILWNMKVYRLLVLVTTWLGFESIHGVIKAKDVEPSTQKAYRKALAYTWIKAASKKDELINLPKKDDYFGQLVCLLEESPRLQVLMPLLTDIVLRAEEKVVIWCLFPAEQVLVLPVPQLVGISADPSVSEREHLVQAFTTDPERVMVLVCSYNVSSTGLNLQKLCRNVVIFSPPTSKASQDQAIGRVKRLGQTHVVHVYEIRVRDSFNIRQVISNITKAVPALVADLNSRAFHIEEADMGGTIDLGEWGKLPNGRLVKRGGQEENDIPDDMWLQGDYVVTEILRTMQGELIPVDA</sequence>
<evidence type="ECO:0000256" key="1">
    <source>
        <dbReference type="ARBA" id="ARBA00022741"/>
    </source>
</evidence>
<dbReference type="CDD" id="cd18793">
    <property type="entry name" value="SF2_C_SNF"/>
    <property type="match status" value="1"/>
</dbReference>
<dbReference type="GO" id="GO:0016787">
    <property type="term" value="F:hydrolase activity"/>
    <property type="evidence" value="ECO:0007669"/>
    <property type="project" value="UniProtKB-KW"/>
</dbReference>
<dbReference type="InterPro" id="IPR050628">
    <property type="entry name" value="SNF2_RAD54_helicase_TF"/>
</dbReference>
<evidence type="ECO:0000259" key="4">
    <source>
        <dbReference type="PROSITE" id="PS51194"/>
    </source>
</evidence>
<accession>A0A022VN76</accession>
<reference evidence="5" key="1">
    <citation type="submission" date="2014-02" db="EMBL/GenBank/DDBJ databases">
        <title>The Genome Sequence of Trichophyton rubrum (morphotype fischeri) CBS 288.86.</title>
        <authorList>
            <consortium name="The Broad Institute Genomics Platform"/>
            <person name="Cuomo C.A."/>
            <person name="White T.C."/>
            <person name="Graser Y."/>
            <person name="Martinez-Rossi N."/>
            <person name="Heitman J."/>
            <person name="Young S.K."/>
            <person name="Zeng Q."/>
            <person name="Gargeya S."/>
            <person name="Abouelleil A."/>
            <person name="Alvarado L."/>
            <person name="Chapman S.B."/>
            <person name="Gainer-Dewar J."/>
            <person name="Goldberg J."/>
            <person name="Griggs A."/>
            <person name="Gujja S."/>
            <person name="Hansen M."/>
            <person name="Howarth C."/>
            <person name="Imamovic A."/>
            <person name="Larimer J."/>
            <person name="Martinez D."/>
            <person name="Murphy C."/>
            <person name="Pearson M.D."/>
            <person name="Persinoti G."/>
            <person name="Poon T."/>
            <person name="Priest M."/>
            <person name="Roberts A.D."/>
            <person name="Saif S."/>
            <person name="Shea T.D."/>
            <person name="Sykes S.N."/>
            <person name="Wortman J."/>
            <person name="Nusbaum C."/>
            <person name="Birren B."/>
        </authorList>
    </citation>
    <scope>NUCLEOTIDE SEQUENCE [LARGE SCALE GENOMIC DNA]</scope>
    <source>
        <strain evidence="5">CBS 288.86</strain>
    </source>
</reference>
<gene>
    <name evidence="5" type="ORF">H103_08978</name>
</gene>
<feature type="domain" description="Helicase C-terminal" evidence="4">
    <location>
        <begin position="93"/>
        <end position="256"/>
    </location>
</feature>